<evidence type="ECO:0000313" key="2">
    <source>
        <dbReference type="EMBL" id="OUD15476.1"/>
    </source>
</evidence>
<evidence type="ECO:0000256" key="1">
    <source>
        <dbReference type="SAM" id="SignalP"/>
    </source>
</evidence>
<dbReference type="RefSeq" id="WP_086487072.1">
    <property type="nucleotide sequence ID" value="NZ_MSLT01000006.1"/>
</dbReference>
<accession>A0A251XBN1</accession>
<protein>
    <submittedName>
        <fullName evidence="2">Uncharacterized protein</fullName>
    </submittedName>
</protein>
<sequence length="90" mass="9721">MSPHLTTLALGFYVLLLTTPVAANHPTNITYKTKGNGEMEVYSVSCADGSKRTISAWNGRKNWCIGTTTRHCTNDQLETAKKACLSSGDA</sequence>
<dbReference type="EMBL" id="MSLT01000006">
    <property type="protein sequence ID" value="OUD15476.1"/>
    <property type="molecule type" value="Genomic_DNA"/>
</dbReference>
<organism evidence="2 3">
    <name type="scientific">Thioflexithrix psekupsensis</name>
    <dbReference type="NCBI Taxonomy" id="1570016"/>
    <lineage>
        <taxon>Bacteria</taxon>
        <taxon>Pseudomonadati</taxon>
        <taxon>Pseudomonadota</taxon>
        <taxon>Gammaproteobacteria</taxon>
        <taxon>Thiotrichales</taxon>
        <taxon>Thioflexithrix</taxon>
    </lineage>
</organism>
<dbReference type="AlphaFoldDB" id="A0A251XBN1"/>
<proteinExistence type="predicted"/>
<feature type="signal peptide" evidence="1">
    <location>
        <begin position="1"/>
        <end position="23"/>
    </location>
</feature>
<reference evidence="2 3" key="1">
    <citation type="submission" date="2016-12" db="EMBL/GenBank/DDBJ databases">
        <title>Thioflexothrix psekupsii D3 genome sequencing and assembly.</title>
        <authorList>
            <person name="Fomenkov A."/>
            <person name="Vincze T."/>
            <person name="Grabovich M."/>
            <person name="Anton B.P."/>
            <person name="Dubinina G."/>
            <person name="Orlova M."/>
            <person name="Belousova E."/>
            <person name="Roberts R.J."/>
        </authorList>
    </citation>
    <scope>NUCLEOTIDE SEQUENCE [LARGE SCALE GENOMIC DNA]</scope>
    <source>
        <strain evidence="2">D3</strain>
    </source>
</reference>
<feature type="chain" id="PRO_5012761473" evidence="1">
    <location>
        <begin position="24"/>
        <end position="90"/>
    </location>
</feature>
<comment type="caution">
    <text evidence="2">The sequence shown here is derived from an EMBL/GenBank/DDBJ whole genome shotgun (WGS) entry which is preliminary data.</text>
</comment>
<dbReference type="Proteomes" id="UP000194798">
    <property type="component" value="Unassembled WGS sequence"/>
</dbReference>
<gene>
    <name evidence="2" type="ORF">TPSD3_02820</name>
</gene>
<evidence type="ECO:0000313" key="3">
    <source>
        <dbReference type="Proteomes" id="UP000194798"/>
    </source>
</evidence>
<name>A0A251XBN1_9GAMM</name>
<dbReference type="OrthoDB" id="5625698at2"/>
<keyword evidence="3" id="KW-1185">Reference proteome</keyword>
<keyword evidence="1" id="KW-0732">Signal</keyword>